<protein>
    <submittedName>
        <fullName evidence="1">Uncharacterized protein</fullName>
    </submittedName>
</protein>
<geneLocation type="plasmid" evidence="1 2">
    <name>p1Ch9693</name>
</geneLocation>
<accession>A0ABR4TB35</accession>
<reference evidence="2" key="1">
    <citation type="journal article" date="2014" name="PLoS ONE">
        <title>Plasmidome interchange between Clostridium botulinum, Clostridium novyi and Clostridium haemolyticum converts strains of independent lineages into distinctly different pathogens.</title>
        <authorList>
            <person name="Skarin H."/>
            <person name="Segerman B."/>
        </authorList>
    </citation>
    <scope>NUCLEOTIDE SEQUENCE [LARGE SCALE GENOMIC DNA]</scope>
    <source>
        <strain evidence="2">NCTC 9693</strain>
    </source>
</reference>
<gene>
    <name evidence="1" type="ORF">Z960_p0155</name>
</gene>
<keyword evidence="1" id="KW-0614">Plasmid</keyword>
<proteinExistence type="predicted"/>
<organism evidence="1 2">
    <name type="scientific">Clostridium haemolyticum NCTC 9693</name>
    <dbReference type="NCBI Taxonomy" id="1443114"/>
    <lineage>
        <taxon>Bacteria</taxon>
        <taxon>Bacillati</taxon>
        <taxon>Bacillota</taxon>
        <taxon>Clostridia</taxon>
        <taxon>Eubacteriales</taxon>
        <taxon>Clostridiaceae</taxon>
        <taxon>Clostridium</taxon>
    </lineage>
</organism>
<dbReference type="RefSeq" id="WP_039230767.1">
    <property type="nucleotide sequence ID" value="NZ_CM003349.1"/>
</dbReference>
<dbReference type="EMBL" id="JENX01000125">
    <property type="protein sequence ID" value="KEI14148.1"/>
    <property type="molecule type" value="Genomic_DNA"/>
</dbReference>
<evidence type="ECO:0000313" key="2">
    <source>
        <dbReference type="Proteomes" id="UP000027937"/>
    </source>
</evidence>
<evidence type="ECO:0000313" key="1">
    <source>
        <dbReference type="EMBL" id="KEI14148.1"/>
    </source>
</evidence>
<sequence length="131" mass="15879">MENIKCKKTKENTFEFLVQDEISKTKFNEILKSDESLGSKIVALSILRKYLLDNQVRGNILTKQIEQAYKLEQRKLLKRLLEERFLQLFTDEEFELFLEVFKFNKWTWFELITQFNKRKCNIFLLISQTPM</sequence>
<dbReference type="Proteomes" id="UP000027937">
    <property type="component" value="Plasmid p1Ch9693"/>
</dbReference>
<comment type="caution">
    <text evidence="1">The sequence shown here is derived from an EMBL/GenBank/DDBJ whole genome shotgun (WGS) entry which is preliminary data.</text>
</comment>
<name>A0ABR4TB35_CLOHA</name>
<keyword evidence="2" id="KW-1185">Reference proteome</keyword>